<feature type="transmembrane region" description="Helical" evidence="1">
    <location>
        <begin position="51"/>
        <end position="72"/>
    </location>
</feature>
<evidence type="ECO:0000313" key="3">
    <source>
        <dbReference type="EMBL" id="MFD2695612.1"/>
    </source>
</evidence>
<feature type="domain" description="YcxB-like C-terminal" evidence="2">
    <location>
        <begin position="97"/>
        <end position="155"/>
    </location>
</feature>
<evidence type="ECO:0000256" key="1">
    <source>
        <dbReference type="SAM" id="Phobius"/>
    </source>
</evidence>
<name>A0ABW5S8W6_9BACL</name>
<keyword evidence="1" id="KW-0812">Transmembrane</keyword>
<evidence type="ECO:0000259" key="2">
    <source>
        <dbReference type="Pfam" id="PF14317"/>
    </source>
</evidence>
<keyword evidence="1" id="KW-0472">Membrane</keyword>
<keyword evidence="1" id="KW-1133">Transmembrane helix</keyword>
<comment type="caution">
    <text evidence="3">The sequence shown here is derived from an EMBL/GenBank/DDBJ whole genome shotgun (WGS) entry which is preliminary data.</text>
</comment>
<accession>A0ABW5S8W6</accession>
<dbReference type="Pfam" id="PF14317">
    <property type="entry name" value="YcxB"/>
    <property type="match status" value="1"/>
</dbReference>
<organism evidence="3 4">
    <name type="scientific">Sporolactobacillus shoreicorticis</name>
    <dbReference type="NCBI Taxonomy" id="1923877"/>
    <lineage>
        <taxon>Bacteria</taxon>
        <taxon>Bacillati</taxon>
        <taxon>Bacillota</taxon>
        <taxon>Bacilli</taxon>
        <taxon>Bacillales</taxon>
        <taxon>Sporolactobacillaceae</taxon>
        <taxon>Sporolactobacillus</taxon>
    </lineage>
</organism>
<gene>
    <name evidence="3" type="ORF">ACFSUE_18585</name>
</gene>
<protein>
    <submittedName>
        <fullName evidence="3">YcxB family protein</fullName>
    </submittedName>
</protein>
<proteinExistence type="predicted"/>
<dbReference type="RefSeq" id="WP_253060548.1">
    <property type="nucleotide sequence ID" value="NZ_JAMXWM010000006.1"/>
</dbReference>
<sequence length="166" mass="19700">MEKEIIKFGGRLTYKEFKMFNYYHSKKIVRIGFLTLWITVFLINLTSMSWIPSLIISSIIALLTMTLIKVLLNFRISKEFRSDQVLKKDAQFVVHGNGVTILREKSKTQYDWNDIISFQQYKELFLLYVSKNRAIIIPRRYFNSVQESQLFKQLMATNLSKKINNK</sequence>
<dbReference type="InterPro" id="IPR025588">
    <property type="entry name" value="YcxB-like_C"/>
</dbReference>
<reference evidence="4" key="1">
    <citation type="journal article" date="2019" name="Int. J. Syst. Evol. Microbiol.">
        <title>The Global Catalogue of Microorganisms (GCM) 10K type strain sequencing project: providing services to taxonomists for standard genome sequencing and annotation.</title>
        <authorList>
            <consortium name="The Broad Institute Genomics Platform"/>
            <consortium name="The Broad Institute Genome Sequencing Center for Infectious Disease"/>
            <person name="Wu L."/>
            <person name="Ma J."/>
        </authorList>
    </citation>
    <scope>NUCLEOTIDE SEQUENCE [LARGE SCALE GENOMIC DNA]</scope>
    <source>
        <strain evidence="4">TISTR 2466</strain>
    </source>
</reference>
<dbReference type="Proteomes" id="UP001597399">
    <property type="component" value="Unassembled WGS sequence"/>
</dbReference>
<dbReference type="EMBL" id="JBHUMQ010000049">
    <property type="protein sequence ID" value="MFD2695612.1"/>
    <property type="molecule type" value="Genomic_DNA"/>
</dbReference>
<feature type="transmembrane region" description="Helical" evidence="1">
    <location>
        <begin position="28"/>
        <end position="45"/>
    </location>
</feature>
<evidence type="ECO:0000313" key="4">
    <source>
        <dbReference type="Proteomes" id="UP001597399"/>
    </source>
</evidence>
<keyword evidence="4" id="KW-1185">Reference proteome</keyword>